<evidence type="ECO:0000256" key="5">
    <source>
        <dbReference type="ARBA" id="ARBA00022777"/>
    </source>
</evidence>
<dbReference type="RefSeq" id="XP_008612649.1">
    <property type="nucleotide sequence ID" value="XM_008614427.1"/>
</dbReference>
<dbReference type="InterPro" id="IPR000719">
    <property type="entry name" value="Prot_kinase_dom"/>
</dbReference>
<comment type="catalytic activity">
    <reaction evidence="8">
        <text>L-seryl-[protein] + ATP = O-phospho-L-seryl-[protein] + ADP + H(+)</text>
        <dbReference type="Rhea" id="RHEA:17989"/>
        <dbReference type="Rhea" id="RHEA-COMP:9863"/>
        <dbReference type="Rhea" id="RHEA-COMP:11604"/>
        <dbReference type="ChEBI" id="CHEBI:15378"/>
        <dbReference type="ChEBI" id="CHEBI:29999"/>
        <dbReference type="ChEBI" id="CHEBI:30616"/>
        <dbReference type="ChEBI" id="CHEBI:83421"/>
        <dbReference type="ChEBI" id="CHEBI:456216"/>
        <dbReference type="EC" id="2.7.11.1"/>
    </reaction>
</comment>
<evidence type="ECO:0000256" key="8">
    <source>
        <dbReference type="ARBA" id="ARBA00048679"/>
    </source>
</evidence>
<organism evidence="10 11">
    <name type="scientific">Saprolegnia diclina (strain VS20)</name>
    <dbReference type="NCBI Taxonomy" id="1156394"/>
    <lineage>
        <taxon>Eukaryota</taxon>
        <taxon>Sar</taxon>
        <taxon>Stramenopiles</taxon>
        <taxon>Oomycota</taxon>
        <taxon>Saprolegniomycetes</taxon>
        <taxon>Saprolegniales</taxon>
        <taxon>Saprolegniaceae</taxon>
        <taxon>Saprolegnia</taxon>
    </lineage>
</organism>
<keyword evidence="11" id="KW-1185">Reference proteome</keyword>
<dbReference type="eggNOG" id="KOG2345">
    <property type="taxonomic scope" value="Eukaryota"/>
</dbReference>
<keyword evidence="3" id="KW-0808">Transferase</keyword>
<keyword evidence="2" id="KW-0723">Serine/threonine-protein kinase</keyword>
<dbReference type="Proteomes" id="UP000030762">
    <property type="component" value="Unassembled WGS sequence"/>
</dbReference>
<dbReference type="SMART" id="SM00220">
    <property type="entry name" value="S_TKc"/>
    <property type="match status" value="1"/>
</dbReference>
<dbReference type="PANTHER" id="PTHR45998:SF2">
    <property type="entry name" value="SERINE_THREONINE-PROTEIN KINASE 16"/>
    <property type="match status" value="1"/>
</dbReference>
<accession>T0Q7K3</accession>
<keyword evidence="6" id="KW-0067">ATP-binding</keyword>
<keyword evidence="4" id="KW-0547">Nucleotide-binding</keyword>
<evidence type="ECO:0000256" key="7">
    <source>
        <dbReference type="ARBA" id="ARBA00047899"/>
    </source>
</evidence>
<evidence type="ECO:0000313" key="10">
    <source>
        <dbReference type="EMBL" id="EQC33854.1"/>
    </source>
</evidence>
<dbReference type="GeneID" id="19949262"/>
<dbReference type="OMA" id="AMHQYKV"/>
<dbReference type="GO" id="GO:0004674">
    <property type="term" value="F:protein serine/threonine kinase activity"/>
    <property type="evidence" value="ECO:0007669"/>
    <property type="project" value="UniProtKB-KW"/>
</dbReference>
<keyword evidence="5 10" id="KW-0418">Kinase</keyword>
<evidence type="ECO:0000259" key="9">
    <source>
        <dbReference type="PROSITE" id="PS50011"/>
    </source>
</evidence>
<protein>
    <recommendedName>
        <fullName evidence="1">non-specific serine/threonine protein kinase</fullName>
        <ecNumber evidence="1">2.7.11.1</ecNumber>
    </recommendedName>
</protein>
<dbReference type="VEuPathDB" id="FungiDB:SDRG_08535"/>
<dbReference type="InParanoid" id="T0Q7K3"/>
<evidence type="ECO:0000313" key="11">
    <source>
        <dbReference type="Proteomes" id="UP000030762"/>
    </source>
</evidence>
<dbReference type="Gene3D" id="1.10.510.10">
    <property type="entry name" value="Transferase(Phosphotransferase) domain 1"/>
    <property type="match status" value="1"/>
</dbReference>
<dbReference type="InterPro" id="IPR008271">
    <property type="entry name" value="Ser/Thr_kinase_AS"/>
</dbReference>
<evidence type="ECO:0000256" key="3">
    <source>
        <dbReference type="ARBA" id="ARBA00022679"/>
    </source>
</evidence>
<dbReference type="AlphaFoldDB" id="T0Q7K3"/>
<dbReference type="EMBL" id="JH767157">
    <property type="protein sequence ID" value="EQC33854.1"/>
    <property type="molecule type" value="Genomic_DNA"/>
</dbReference>
<dbReference type="PROSITE" id="PS50011">
    <property type="entry name" value="PROTEIN_KINASE_DOM"/>
    <property type="match status" value="1"/>
</dbReference>
<dbReference type="InterPro" id="IPR052239">
    <property type="entry name" value="Ser/Thr-specific_kinases"/>
</dbReference>
<dbReference type="EC" id="2.7.11.1" evidence="1"/>
<dbReference type="PROSITE" id="PS00108">
    <property type="entry name" value="PROTEIN_KINASE_ST"/>
    <property type="match status" value="1"/>
</dbReference>
<evidence type="ECO:0000256" key="4">
    <source>
        <dbReference type="ARBA" id="ARBA00022741"/>
    </source>
</evidence>
<evidence type="ECO:0000256" key="2">
    <source>
        <dbReference type="ARBA" id="ARBA00022527"/>
    </source>
</evidence>
<gene>
    <name evidence="10" type="ORF">SDRG_08535</name>
</gene>
<dbReference type="OrthoDB" id="248923at2759"/>
<feature type="domain" description="Protein kinase" evidence="9">
    <location>
        <begin position="57"/>
        <end position="341"/>
    </location>
</feature>
<reference evidence="10 11" key="1">
    <citation type="submission" date="2012-04" db="EMBL/GenBank/DDBJ databases">
        <title>The Genome Sequence of Saprolegnia declina VS20.</title>
        <authorList>
            <consortium name="The Broad Institute Genome Sequencing Platform"/>
            <person name="Russ C."/>
            <person name="Nusbaum C."/>
            <person name="Tyler B."/>
            <person name="van West P."/>
            <person name="Dieguez-Uribeondo J."/>
            <person name="de Bruijn I."/>
            <person name="Tripathy S."/>
            <person name="Jiang R."/>
            <person name="Young S.K."/>
            <person name="Zeng Q."/>
            <person name="Gargeya S."/>
            <person name="Fitzgerald M."/>
            <person name="Haas B."/>
            <person name="Abouelleil A."/>
            <person name="Alvarado L."/>
            <person name="Arachchi H.M."/>
            <person name="Berlin A."/>
            <person name="Chapman S.B."/>
            <person name="Goldberg J."/>
            <person name="Griggs A."/>
            <person name="Gujja S."/>
            <person name="Hansen M."/>
            <person name="Howarth C."/>
            <person name="Imamovic A."/>
            <person name="Larimer J."/>
            <person name="McCowen C."/>
            <person name="Montmayeur A."/>
            <person name="Murphy C."/>
            <person name="Neiman D."/>
            <person name="Pearson M."/>
            <person name="Priest M."/>
            <person name="Roberts A."/>
            <person name="Saif S."/>
            <person name="Shea T."/>
            <person name="Sisk P."/>
            <person name="Sykes S."/>
            <person name="Wortman J."/>
            <person name="Nusbaum C."/>
            <person name="Birren B."/>
        </authorList>
    </citation>
    <scope>NUCLEOTIDE SEQUENCE [LARGE SCALE GENOMIC DNA]</scope>
    <source>
        <strain evidence="10 11">VS20</strain>
    </source>
</reference>
<dbReference type="GO" id="GO:0005524">
    <property type="term" value="F:ATP binding"/>
    <property type="evidence" value="ECO:0007669"/>
    <property type="project" value="UniProtKB-KW"/>
</dbReference>
<comment type="catalytic activity">
    <reaction evidence="7">
        <text>L-threonyl-[protein] + ATP = O-phospho-L-threonyl-[protein] + ADP + H(+)</text>
        <dbReference type="Rhea" id="RHEA:46608"/>
        <dbReference type="Rhea" id="RHEA-COMP:11060"/>
        <dbReference type="Rhea" id="RHEA-COMP:11605"/>
        <dbReference type="ChEBI" id="CHEBI:15378"/>
        <dbReference type="ChEBI" id="CHEBI:30013"/>
        <dbReference type="ChEBI" id="CHEBI:30616"/>
        <dbReference type="ChEBI" id="CHEBI:61977"/>
        <dbReference type="ChEBI" id="CHEBI:456216"/>
        <dbReference type="EC" id="2.7.11.1"/>
    </reaction>
</comment>
<sequence>MADAGGPYMAFPIAPRQTVCALVTAAPLQVASRLFSCFGLQLPGAAAAIVMQSGRSVVIDHEIAEGGFSYVYQVHDTETLERLAMKKVMCQSTEQRHGVVHEMGVHKKCRHKHLMPLVDYTVTHSPLPDQSTYYLLFPLVENGSLRQYIDSYRARQTYMPERALLDIFAKVATAVLFLHSQQPPLVHRDIKPENVLLNHDLEPLLTDFGSVVEGDIKISTRGDALKAQETASIHSSMAYRAPELYDVATGAVLTSRTDVWAMGCLLYGMAFGYSPYECSISDAGHVKVIEVTYLGVLGAVKFPSQSIYSPLVTELITWMLTIDPAQRPSMQDVLARLERAS</sequence>
<evidence type="ECO:0000256" key="1">
    <source>
        <dbReference type="ARBA" id="ARBA00012513"/>
    </source>
</evidence>
<dbReference type="Pfam" id="PF00069">
    <property type="entry name" value="Pkinase"/>
    <property type="match status" value="1"/>
</dbReference>
<dbReference type="InterPro" id="IPR011009">
    <property type="entry name" value="Kinase-like_dom_sf"/>
</dbReference>
<dbReference type="GO" id="GO:0005737">
    <property type="term" value="C:cytoplasm"/>
    <property type="evidence" value="ECO:0007669"/>
    <property type="project" value="TreeGrafter"/>
</dbReference>
<dbReference type="PANTHER" id="PTHR45998">
    <property type="entry name" value="SERINE/THREONINE-PROTEIN KINASE 16"/>
    <property type="match status" value="1"/>
</dbReference>
<dbReference type="SUPFAM" id="SSF56112">
    <property type="entry name" value="Protein kinase-like (PK-like)"/>
    <property type="match status" value="1"/>
</dbReference>
<evidence type="ECO:0000256" key="6">
    <source>
        <dbReference type="ARBA" id="ARBA00022840"/>
    </source>
</evidence>
<proteinExistence type="predicted"/>
<name>T0Q7K3_SAPDV</name>